<dbReference type="Pfam" id="PF07963">
    <property type="entry name" value="N_methyl"/>
    <property type="match status" value="1"/>
</dbReference>
<dbReference type="Gene3D" id="3.30.700.10">
    <property type="entry name" value="Glycoprotein, Type 4 Pilin"/>
    <property type="match status" value="1"/>
</dbReference>
<dbReference type="NCBIfam" id="TIGR02532">
    <property type="entry name" value="IV_pilin_GFxxxE"/>
    <property type="match status" value="1"/>
</dbReference>
<dbReference type="EMBL" id="LAZR01035770">
    <property type="protein sequence ID" value="KKL26624.1"/>
    <property type="molecule type" value="Genomic_DNA"/>
</dbReference>
<reference evidence="1" key="1">
    <citation type="journal article" date="2015" name="Nature">
        <title>Complex archaea that bridge the gap between prokaryotes and eukaryotes.</title>
        <authorList>
            <person name="Spang A."/>
            <person name="Saw J.H."/>
            <person name="Jorgensen S.L."/>
            <person name="Zaremba-Niedzwiedzka K."/>
            <person name="Martijn J."/>
            <person name="Lind A.E."/>
            <person name="van Eijk R."/>
            <person name="Schleper C."/>
            <person name="Guy L."/>
            <person name="Ettema T.J."/>
        </authorList>
    </citation>
    <scope>NUCLEOTIDE SEQUENCE</scope>
</reference>
<evidence type="ECO:0008006" key="2">
    <source>
        <dbReference type="Google" id="ProtNLM"/>
    </source>
</evidence>
<dbReference type="SUPFAM" id="SSF54523">
    <property type="entry name" value="Pili subunits"/>
    <property type="match status" value="1"/>
</dbReference>
<dbReference type="InterPro" id="IPR045584">
    <property type="entry name" value="Pilin-like"/>
</dbReference>
<name>A0A0F9BXK0_9ZZZZ</name>
<dbReference type="InterPro" id="IPR012902">
    <property type="entry name" value="N_methyl_site"/>
</dbReference>
<gene>
    <name evidence="1" type="ORF">LCGC14_2393440</name>
</gene>
<accession>A0A0F9BXK0</accession>
<sequence length="65" mass="7426">MKKSFTLIELMLVIAIIGLLVAVAVPNLIRAKKLYTCMEEGYTEEACRASEEKEILSDFKRDFNK</sequence>
<evidence type="ECO:0000313" key="1">
    <source>
        <dbReference type="EMBL" id="KKL26624.1"/>
    </source>
</evidence>
<proteinExistence type="predicted"/>
<dbReference type="AlphaFoldDB" id="A0A0F9BXK0"/>
<organism evidence="1">
    <name type="scientific">marine sediment metagenome</name>
    <dbReference type="NCBI Taxonomy" id="412755"/>
    <lineage>
        <taxon>unclassified sequences</taxon>
        <taxon>metagenomes</taxon>
        <taxon>ecological metagenomes</taxon>
    </lineage>
</organism>
<comment type="caution">
    <text evidence="1">The sequence shown here is derived from an EMBL/GenBank/DDBJ whole genome shotgun (WGS) entry which is preliminary data.</text>
</comment>
<protein>
    <recommendedName>
        <fullName evidence="2">Prepilin-type N-terminal cleavage/methylation domain-containing protein</fullName>
    </recommendedName>
</protein>